<gene>
    <name evidence="3" type="ORF">P170DRAFT_432096</name>
</gene>
<proteinExistence type="predicted"/>
<feature type="signal peptide" evidence="2">
    <location>
        <begin position="1"/>
        <end position="24"/>
    </location>
</feature>
<evidence type="ECO:0000256" key="2">
    <source>
        <dbReference type="SAM" id="SignalP"/>
    </source>
</evidence>
<keyword evidence="4" id="KW-1185">Reference proteome</keyword>
<comment type="caution">
    <text evidence="3">The sequence shown here is derived from an EMBL/GenBank/DDBJ whole genome shotgun (WGS) entry which is preliminary data.</text>
</comment>
<evidence type="ECO:0008006" key="5">
    <source>
        <dbReference type="Google" id="ProtNLM"/>
    </source>
</evidence>
<feature type="chain" id="PRO_5014131051" description="Secreted peptide" evidence="2">
    <location>
        <begin position="25"/>
        <end position="69"/>
    </location>
</feature>
<name>A0A2I2GNJ7_9EURO</name>
<keyword evidence="2" id="KW-0732">Signal</keyword>
<organism evidence="3 4">
    <name type="scientific">Aspergillus steynii IBT 23096</name>
    <dbReference type="NCBI Taxonomy" id="1392250"/>
    <lineage>
        <taxon>Eukaryota</taxon>
        <taxon>Fungi</taxon>
        <taxon>Dikarya</taxon>
        <taxon>Ascomycota</taxon>
        <taxon>Pezizomycotina</taxon>
        <taxon>Eurotiomycetes</taxon>
        <taxon>Eurotiomycetidae</taxon>
        <taxon>Eurotiales</taxon>
        <taxon>Aspergillaceae</taxon>
        <taxon>Aspergillus</taxon>
        <taxon>Aspergillus subgen. Circumdati</taxon>
    </lineage>
</organism>
<dbReference type="RefSeq" id="XP_024709757.1">
    <property type="nucleotide sequence ID" value="XM_024848187.1"/>
</dbReference>
<dbReference type="OrthoDB" id="4226789at2759"/>
<evidence type="ECO:0000313" key="3">
    <source>
        <dbReference type="EMBL" id="PLB54455.1"/>
    </source>
</evidence>
<dbReference type="AlphaFoldDB" id="A0A2I2GNJ7"/>
<dbReference type="VEuPathDB" id="FungiDB:P170DRAFT_432096"/>
<protein>
    <recommendedName>
        <fullName evidence="5">Secreted peptide</fullName>
    </recommendedName>
</protein>
<reference evidence="3 4" key="1">
    <citation type="submission" date="2016-12" db="EMBL/GenBank/DDBJ databases">
        <title>The genomes of Aspergillus section Nigri reveals drivers in fungal speciation.</title>
        <authorList>
            <consortium name="DOE Joint Genome Institute"/>
            <person name="Vesth T.C."/>
            <person name="Nybo J."/>
            <person name="Theobald S."/>
            <person name="Brandl J."/>
            <person name="Frisvad J.C."/>
            <person name="Nielsen K.F."/>
            <person name="Lyhne E.K."/>
            <person name="Kogle M.E."/>
            <person name="Kuo A."/>
            <person name="Riley R."/>
            <person name="Clum A."/>
            <person name="Nolan M."/>
            <person name="Lipzen A."/>
            <person name="Salamov A."/>
            <person name="Henrissat B."/>
            <person name="Wiebenga A."/>
            <person name="De Vries R.P."/>
            <person name="Grigoriev I.V."/>
            <person name="Mortensen U.H."/>
            <person name="Andersen M.R."/>
            <person name="Baker S.E."/>
        </authorList>
    </citation>
    <scope>NUCLEOTIDE SEQUENCE [LARGE SCALE GENOMIC DNA]</scope>
    <source>
        <strain evidence="3 4">IBT 23096</strain>
    </source>
</reference>
<feature type="region of interest" description="Disordered" evidence="1">
    <location>
        <begin position="50"/>
        <end position="69"/>
    </location>
</feature>
<dbReference type="GeneID" id="36555886"/>
<dbReference type="Proteomes" id="UP000234275">
    <property type="component" value="Unassembled WGS sequence"/>
</dbReference>
<accession>A0A2I2GNJ7</accession>
<dbReference type="EMBL" id="MSFO01000001">
    <property type="protein sequence ID" value="PLB54455.1"/>
    <property type="molecule type" value="Genomic_DNA"/>
</dbReference>
<sequence length="69" mass="7539">MYTLVLVLYTCCACLFLFIPAVSGLVLPNMPNGITFYTRASHALPIRNASLHRNPSSRKMNRPPSGCAA</sequence>
<evidence type="ECO:0000313" key="4">
    <source>
        <dbReference type="Proteomes" id="UP000234275"/>
    </source>
</evidence>
<evidence type="ECO:0000256" key="1">
    <source>
        <dbReference type="SAM" id="MobiDB-lite"/>
    </source>
</evidence>